<dbReference type="InterPro" id="IPR051177">
    <property type="entry name" value="CIK-Related_Protein"/>
</dbReference>
<dbReference type="Proteomes" id="UP000245609">
    <property type="component" value="Unassembled WGS sequence"/>
</dbReference>
<evidence type="ECO:0000313" key="2">
    <source>
        <dbReference type="EMBL" id="PVV05163.1"/>
    </source>
</evidence>
<dbReference type="PROSITE" id="PS50011">
    <property type="entry name" value="PROTEIN_KINASE_DOM"/>
    <property type="match status" value="1"/>
</dbReference>
<feature type="domain" description="Protein kinase" evidence="1">
    <location>
        <begin position="27"/>
        <end position="333"/>
    </location>
</feature>
<dbReference type="PANTHER" id="PTHR12984">
    <property type="entry name" value="SCY1-RELATED S/T PROTEIN KINASE-LIKE"/>
    <property type="match status" value="1"/>
</dbReference>
<dbReference type="Pfam" id="PF00069">
    <property type="entry name" value="Pkinase"/>
    <property type="match status" value="1"/>
</dbReference>
<dbReference type="Gene3D" id="1.10.510.10">
    <property type="entry name" value="Transferase(Phosphotransferase) domain 1"/>
    <property type="match status" value="1"/>
</dbReference>
<organism evidence="2 3">
    <name type="scientific">Smittium megazygosporum</name>
    <dbReference type="NCBI Taxonomy" id="133381"/>
    <lineage>
        <taxon>Eukaryota</taxon>
        <taxon>Fungi</taxon>
        <taxon>Fungi incertae sedis</taxon>
        <taxon>Zoopagomycota</taxon>
        <taxon>Kickxellomycotina</taxon>
        <taxon>Harpellomycetes</taxon>
        <taxon>Harpellales</taxon>
        <taxon>Legeriomycetaceae</taxon>
        <taxon>Smittium</taxon>
    </lineage>
</organism>
<reference evidence="2 3" key="1">
    <citation type="journal article" date="2018" name="MBio">
        <title>Comparative Genomics Reveals the Core Gene Toolbox for the Fungus-Insect Symbiosis.</title>
        <authorList>
            <person name="Wang Y."/>
            <person name="Stata M."/>
            <person name="Wang W."/>
            <person name="Stajich J.E."/>
            <person name="White M.M."/>
            <person name="Moncalvo J.M."/>
        </authorList>
    </citation>
    <scope>NUCLEOTIDE SEQUENCE [LARGE SCALE GENOMIC DNA]</scope>
    <source>
        <strain evidence="2 3">SC-DP-2</strain>
    </source>
</reference>
<dbReference type="AlphaFoldDB" id="A0A2T9ZKM5"/>
<comment type="caution">
    <text evidence="2">The sequence shown here is derived from an EMBL/GenBank/DDBJ whole genome shotgun (WGS) entry which is preliminary data.</text>
</comment>
<name>A0A2T9ZKM5_9FUNG</name>
<dbReference type="InterPro" id="IPR000719">
    <property type="entry name" value="Prot_kinase_dom"/>
</dbReference>
<sequence>METYISKLKDFASTASRTVSSAAITTSSKISESIQGKIGRDYRTLDENQILYCGMWKLVPAEHVTSKSKVSLWIFDKKNLNPFASYGNYGNNFSYSDKNDISQVLSFLKAEVSQITRLRHPAILKIVEPIEDSKSSLLFVTEPVISSLKDSISSSEKIVSLDLDEIEIQRGLQQLIQGLQFLHSSGIVHTNINPSTILVDSEGDWKLFGFGYSTSTSSHNSFDSFSDFYSLPLSIQRNLEYSAPELILEKSVSAKNDVFSLGCLVYSLYNNGNSFISNPDNDNYKYENKLHFIKNPVFKDSIPSIVKQAVSSLVEYNPENRLSLSEFQTSGFFNNIYAQTLLDLENILHFEKHMQLSVFKQLSSVLDKFSPKTQVRKIHPKLNSAIEFIINLPITADTLELIYSYVVVSFLIAKHMSTKEFTDSMLPCLLRCIQLSISNLGRPESVNVTTHTTILFLQKLDFIKEKCTDSSDSFNSIILPTLFQLIDSGNEINPKITEIIYLESIPSLSKTMDKYAFNNTLCVKVLNQYKTTNKLLIKVMTIRSIAKVAQYSNSTTVNEHIIPTLIKTKSRNMDLVSELLNLYNILGKQELVQSDFLFKLVIPHCFALLYETKFSENLFSTANSNVRELCELAQNSLKPLKDYQPPVPLNSSSITEVPDKDIYSFPSNDISFQFEGFSNVQNPSQLSFGQTSLQPAHSNALNGLTPPIIPMNKTGMSDNIAPSSFSVQRENKLFDSTHQPNNNFVQKSSNPMKLTTTKPDLFSNAQPVTQNSLPQNNAMSSSYSGFTKSNSAFGNFVSYKPVSNTTTGLQAPIYPSTQLQSKTASTNTNSNKKDAISDLSLFDPFS</sequence>
<accession>A0A2T9ZKM5</accession>
<keyword evidence="3" id="KW-1185">Reference proteome</keyword>
<protein>
    <recommendedName>
        <fullName evidence="1">Protein kinase domain-containing protein</fullName>
    </recommendedName>
</protein>
<dbReference type="Gene3D" id="1.25.10.10">
    <property type="entry name" value="Leucine-rich Repeat Variant"/>
    <property type="match status" value="1"/>
</dbReference>
<evidence type="ECO:0000259" key="1">
    <source>
        <dbReference type="PROSITE" id="PS50011"/>
    </source>
</evidence>
<dbReference type="GO" id="GO:0005524">
    <property type="term" value="F:ATP binding"/>
    <property type="evidence" value="ECO:0007669"/>
    <property type="project" value="InterPro"/>
</dbReference>
<gene>
    <name evidence="2" type="ORF">BB560_000320</name>
</gene>
<dbReference type="InterPro" id="IPR011009">
    <property type="entry name" value="Kinase-like_dom_sf"/>
</dbReference>
<dbReference type="SUPFAM" id="SSF56112">
    <property type="entry name" value="Protein kinase-like (PK-like)"/>
    <property type="match status" value="1"/>
</dbReference>
<dbReference type="Gene3D" id="3.30.200.20">
    <property type="entry name" value="Phosphorylase Kinase, domain 1"/>
    <property type="match status" value="1"/>
</dbReference>
<proteinExistence type="predicted"/>
<dbReference type="STRING" id="133381.A0A2T9ZKM5"/>
<dbReference type="EMBL" id="MBFS01000031">
    <property type="protein sequence ID" value="PVV05163.1"/>
    <property type="molecule type" value="Genomic_DNA"/>
</dbReference>
<dbReference type="SMART" id="SM00220">
    <property type="entry name" value="S_TKc"/>
    <property type="match status" value="1"/>
</dbReference>
<dbReference type="OrthoDB" id="79687at2759"/>
<dbReference type="GO" id="GO:0004672">
    <property type="term" value="F:protein kinase activity"/>
    <property type="evidence" value="ECO:0007669"/>
    <property type="project" value="InterPro"/>
</dbReference>
<evidence type="ECO:0000313" key="3">
    <source>
        <dbReference type="Proteomes" id="UP000245609"/>
    </source>
</evidence>
<dbReference type="PANTHER" id="PTHR12984:SF6">
    <property type="entry name" value="SCY1-LIKE PROTEIN 2"/>
    <property type="match status" value="1"/>
</dbReference>
<dbReference type="InterPro" id="IPR011989">
    <property type="entry name" value="ARM-like"/>
</dbReference>